<sequence length="153" mass="15707">MNPIITRQRTRPQAAVGVAFAGALLTVFGALLSWVSLTVLVAVSVRGYRTDEGKVALALGAVGLLTALVAFLARDGRALFATAMAGVGALIAEVVFAFRLHDAFAGAVADGKDAEAVGEIVDGSLSLETGWVLALFGSLLMVGAGLWAASRHR</sequence>
<dbReference type="RefSeq" id="WP_344822701.1">
    <property type="nucleotide sequence ID" value="NZ_BAAAUV010000002.1"/>
</dbReference>
<feature type="transmembrane region" description="Helical" evidence="1">
    <location>
        <begin position="12"/>
        <end position="35"/>
    </location>
</feature>
<evidence type="ECO:0000313" key="3">
    <source>
        <dbReference type="Proteomes" id="UP001501237"/>
    </source>
</evidence>
<dbReference type="Proteomes" id="UP001501237">
    <property type="component" value="Unassembled WGS sequence"/>
</dbReference>
<dbReference type="EMBL" id="BAAAUV010000002">
    <property type="protein sequence ID" value="GAA3198611.1"/>
    <property type="molecule type" value="Genomic_DNA"/>
</dbReference>
<keyword evidence="1" id="KW-1133">Transmembrane helix</keyword>
<feature type="transmembrane region" description="Helical" evidence="1">
    <location>
        <begin position="131"/>
        <end position="149"/>
    </location>
</feature>
<proteinExistence type="predicted"/>
<evidence type="ECO:0000256" key="1">
    <source>
        <dbReference type="SAM" id="Phobius"/>
    </source>
</evidence>
<protein>
    <recommendedName>
        <fullName evidence="4">Membrane protein (TIGR02234 family)</fullName>
    </recommendedName>
</protein>
<evidence type="ECO:0008006" key="4">
    <source>
        <dbReference type="Google" id="ProtNLM"/>
    </source>
</evidence>
<keyword evidence="3" id="KW-1185">Reference proteome</keyword>
<feature type="transmembrane region" description="Helical" evidence="1">
    <location>
        <begin position="78"/>
        <end position="98"/>
    </location>
</feature>
<organism evidence="2 3">
    <name type="scientific">Actinocorallia longicatena</name>
    <dbReference type="NCBI Taxonomy" id="111803"/>
    <lineage>
        <taxon>Bacteria</taxon>
        <taxon>Bacillati</taxon>
        <taxon>Actinomycetota</taxon>
        <taxon>Actinomycetes</taxon>
        <taxon>Streptosporangiales</taxon>
        <taxon>Thermomonosporaceae</taxon>
        <taxon>Actinocorallia</taxon>
    </lineage>
</organism>
<accession>A0ABP6Q5V4</accession>
<reference evidence="3" key="1">
    <citation type="journal article" date="2019" name="Int. J. Syst. Evol. Microbiol.">
        <title>The Global Catalogue of Microorganisms (GCM) 10K type strain sequencing project: providing services to taxonomists for standard genome sequencing and annotation.</title>
        <authorList>
            <consortium name="The Broad Institute Genomics Platform"/>
            <consortium name="The Broad Institute Genome Sequencing Center for Infectious Disease"/>
            <person name="Wu L."/>
            <person name="Ma J."/>
        </authorList>
    </citation>
    <scope>NUCLEOTIDE SEQUENCE [LARGE SCALE GENOMIC DNA]</scope>
    <source>
        <strain evidence="3">JCM 9377</strain>
    </source>
</reference>
<gene>
    <name evidence="2" type="ORF">GCM10010468_10460</name>
</gene>
<name>A0ABP6Q5V4_9ACTN</name>
<evidence type="ECO:0000313" key="2">
    <source>
        <dbReference type="EMBL" id="GAA3198611.1"/>
    </source>
</evidence>
<comment type="caution">
    <text evidence="2">The sequence shown here is derived from an EMBL/GenBank/DDBJ whole genome shotgun (WGS) entry which is preliminary data.</text>
</comment>
<keyword evidence="1" id="KW-0812">Transmembrane</keyword>
<keyword evidence="1" id="KW-0472">Membrane</keyword>
<feature type="transmembrane region" description="Helical" evidence="1">
    <location>
        <begin position="55"/>
        <end position="73"/>
    </location>
</feature>